<gene>
    <name evidence="1" type="ORF">SPSIL_054990</name>
</gene>
<dbReference type="InterPro" id="IPR037208">
    <property type="entry name" value="Spo0E-like_sf"/>
</dbReference>
<evidence type="ECO:0008006" key="3">
    <source>
        <dbReference type="Google" id="ProtNLM"/>
    </source>
</evidence>
<dbReference type="Pfam" id="PF09388">
    <property type="entry name" value="SpoOE-like"/>
    <property type="match status" value="1"/>
</dbReference>
<keyword evidence="2" id="KW-1185">Reference proteome</keyword>
<dbReference type="EMBL" id="CP155573">
    <property type="protein sequence ID" value="XFO69267.1"/>
    <property type="molecule type" value="Genomic_DNA"/>
</dbReference>
<evidence type="ECO:0000313" key="1">
    <source>
        <dbReference type="EMBL" id="XFO69267.1"/>
    </source>
</evidence>
<name>A0ABZ3IV17_9FIRM</name>
<sequence>MRQALKIEDMRVQLSALVVAKKFDMQDPDVISLSRELDRLIVDFHKARQLVSRIKWNFASTEVVISSEG</sequence>
<dbReference type="Gene3D" id="4.10.280.10">
    <property type="entry name" value="Helix-loop-helix DNA-binding domain"/>
    <property type="match status" value="1"/>
</dbReference>
<evidence type="ECO:0000313" key="2">
    <source>
        <dbReference type="Proteomes" id="UP000216752"/>
    </source>
</evidence>
<dbReference type="InterPro" id="IPR018540">
    <property type="entry name" value="Spo0E-like"/>
</dbReference>
<reference evidence="1" key="1">
    <citation type="submission" date="2024-05" db="EMBL/GenBank/DDBJ databases">
        <title>Isolation and characterization of Sporomusa carbonis sp. nov., a carboxydotrophic hydrogenogen in the genus of Sporomusa isolated from a charcoal burning pile.</title>
        <authorList>
            <person name="Boeer T."/>
            <person name="Rosenbaum F."/>
            <person name="Eysell L."/>
            <person name="Mueller V."/>
            <person name="Daniel R."/>
            <person name="Poehlein A."/>
        </authorList>
    </citation>
    <scope>NUCLEOTIDE SEQUENCE [LARGE SCALE GENOMIC DNA]</scope>
    <source>
        <strain evidence="1">DSM 10669</strain>
    </source>
</reference>
<dbReference type="Proteomes" id="UP000216752">
    <property type="component" value="Chromosome"/>
</dbReference>
<accession>A0ABZ3IV17</accession>
<dbReference type="RefSeq" id="WP_094603649.1">
    <property type="nucleotide sequence ID" value="NZ_CP155573.1"/>
</dbReference>
<dbReference type="InterPro" id="IPR036638">
    <property type="entry name" value="HLH_DNA-bd_sf"/>
</dbReference>
<organism evidence="1 2">
    <name type="scientific">Sporomusa silvacetica DSM 10669</name>
    <dbReference type="NCBI Taxonomy" id="1123289"/>
    <lineage>
        <taxon>Bacteria</taxon>
        <taxon>Bacillati</taxon>
        <taxon>Bacillota</taxon>
        <taxon>Negativicutes</taxon>
        <taxon>Selenomonadales</taxon>
        <taxon>Sporomusaceae</taxon>
        <taxon>Sporomusa</taxon>
    </lineage>
</organism>
<proteinExistence type="predicted"/>
<protein>
    <recommendedName>
        <fullName evidence="3">Spo0E like sporulation regulatory protein</fullName>
    </recommendedName>
</protein>
<dbReference type="SUPFAM" id="SSF140500">
    <property type="entry name" value="BAS1536-like"/>
    <property type="match status" value="1"/>
</dbReference>